<comment type="caution">
    <text evidence="1">The sequence shown here is derived from an EMBL/GenBank/DDBJ whole genome shotgun (WGS) entry which is preliminary data.</text>
</comment>
<gene>
    <name evidence="1" type="ORF">ACFFGE_08365</name>
</gene>
<evidence type="ECO:0000313" key="1">
    <source>
        <dbReference type="EMBL" id="MFC0633891.1"/>
    </source>
</evidence>
<organism evidence="1 2">
    <name type="scientific">Brevundimonas balnearis</name>
    <dbReference type="NCBI Taxonomy" id="1572858"/>
    <lineage>
        <taxon>Bacteria</taxon>
        <taxon>Pseudomonadati</taxon>
        <taxon>Pseudomonadota</taxon>
        <taxon>Alphaproteobacteria</taxon>
        <taxon>Caulobacterales</taxon>
        <taxon>Caulobacteraceae</taxon>
        <taxon>Brevundimonas</taxon>
    </lineage>
</organism>
<protein>
    <submittedName>
        <fullName evidence="1">DUF2459 domain-containing protein</fullName>
    </submittedName>
</protein>
<keyword evidence="2" id="KW-1185">Reference proteome</keyword>
<name>A0ABV6R2P3_9CAUL</name>
<reference evidence="1 2" key="1">
    <citation type="submission" date="2024-09" db="EMBL/GenBank/DDBJ databases">
        <authorList>
            <person name="Sun Q."/>
            <person name="Mori K."/>
        </authorList>
    </citation>
    <scope>NUCLEOTIDE SEQUENCE [LARGE SCALE GENOMIC DNA]</scope>
    <source>
        <strain evidence="1 2">NCAIM B.02621</strain>
    </source>
</reference>
<sequence>MAGGLIRLTLAAVLGLAAGVWTWVRPGGAFDGPPAVEVHVLDNGFHTDLAVRRDALEARTGPLADAVRTLPPGRWVRLGWGDARFFVDQSPIHERLPDGARAFFAPGNPSVVMLDPEDVDPRRYADRRVTLALSDAAFDALAARVEGALALSDGRARLTQARPGAGARFYAGRETFSVLRLCNHWTAEVLSAGGVTIRPAASILSGQVLAAARVDSRAVRD</sequence>
<dbReference type="Pfam" id="PF09601">
    <property type="entry name" value="DUF2459"/>
    <property type="match status" value="1"/>
</dbReference>
<dbReference type="InterPro" id="IPR011727">
    <property type="entry name" value="CHP02117"/>
</dbReference>
<dbReference type="RefSeq" id="WP_376835859.1">
    <property type="nucleotide sequence ID" value="NZ_JBHLSW010000005.1"/>
</dbReference>
<evidence type="ECO:0000313" key="2">
    <source>
        <dbReference type="Proteomes" id="UP001589906"/>
    </source>
</evidence>
<accession>A0ABV6R2P3</accession>
<dbReference type="EMBL" id="JBHLSW010000005">
    <property type="protein sequence ID" value="MFC0633891.1"/>
    <property type="molecule type" value="Genomic_DNA"/>
</dbReference>
<dbReference type="Proteomes" id="UP001589906">
    <property type="component" value="Unassembled WGS sequence"/>
</dbReference>
<proteinExistence type="predicted"/>